<organism evidence="2 3">
    <name type="scientific">Bifidobacterium adolescentis</name>
    <dbReference type="NCBI Taxonomy" id="1680"/>
    <lineage>
        <taxon>Bacteria</taxon>
        <taxon>Bacillati</taxon>
        <taxon>Actinomycetota</taxon>
        <taxon>Actinomycetes</taxon>
        <taxon>Bifidobacteriales</taxon>
        <taxon>Bifidobacteriaceae</taxon>
        <taxon>Bifidobacterium</taxon>
    </lineage>
</organism>
<accession>A0A1X2ZM49</accession>
<proteinExistence type="predicted"/>
<sequence>MDRVATEAVSQGGTWSSSTVASLEKGIAAGSLENMIILAKTISAINNKPFYLSDLFPGEGDIELSDKLKISRNDLRSILSGHHVDVERESIVEQLTVEFINRKIASGLPSYFADLSMKVIDIASSIYTGEIKTHQPTLAEERAAKKLNITPLAVAAFCMLEYDGRTLDEEATNRAGKHSSPQKRGRATRTILEELDTLIDHITNTGEMPAKWAPDYCNLPPQELAANTDRNRDLEAETPDE</sequence>
<dbReference type="Proteomes" id="UP000193664">
    <property type="component" value="Unassembled WGS sequence"/>
</dbReference>
<evidence type="ECO:0000313" key="3">
    <source>
        <dbReference type="Proteomes" id="UP000193664"/>
    </source>
</evidence>
<evidence type="ECO:0000256" key="1">
    <source>
        <dbReference type="SAM" id="MobiDB-lite"/>
    </source>
</evidence>
<evidence type="ECO:0000313" key="2">
    <source>
        <dbReference type="EMBL" id="OSG95505.1"/>
    </source>
</evidence>
<protein>
    <submittedName>
        <fullName evidence="2">Uncharacterized protein</fullName>
    </submittedName>
</protein>
<dbReference type="EMBL" id="LNKF01000002">
    <property type="protein sequence ID" value="OSG95505.1"/>
    <property type="molecule type" value="Genomic_DNA"/>
</dbReference>
<reference evidence="2 3" key="1">
    <citation type="journal article" date="2016" name="Sci. Rep.">
        <title>Evaluation of genetic diversity among strains of the human gut commensal Bifidobacterium adolescentis.</title>
        <authorList>
            <person name="Duranti S."/>
            <person name="Milani C."/>
            <person name="Lugli G.A."/>
            <person name="Mancabelli L."/>
            <person name="Turroni F."/>
            <person name="Ferrario C."/>
            <person name="Mangifesta M."/>
            <person name="Viappiani A."/>
            <person name="Sanchez B."/>
            <person name="Margolles A."/>
            <person name="van Sinderen D."/>
            <person name="Ventura M."/>
        </authorList>
    </citation>
    <scope>NUCLEOTIDE SEQUENCE [LARGE SCALE GENOMIC DNA]</scope>
    <source>
        <strain evidence="2 3">AD2-8</strain>
    </source>
</reference>
<dbReference type="AlphaFoldDB" id="A0A1X2ZM49"/>
<name>A0A1X2ZM49_BIFAD</name>
<comment type="caution">
    <text evidence="2">The sequence shown here is derived from an EMBL/GenBank/DDBJ whole genome shotgun (WGS) entry which is preliminary data.</text>
</comment>
<gene>
    <name evidence="2" type="ORF">AD0028_0745</name>
</gene>
<feature type="region of interest" description="Disordered" evidence="1">
    <location>
        <begin position="219"/>
        <end position="241"/>
    </location>
</feature>